<evidence type="ECO:0000256" key="11">
    <source>
        <dbReference type="SAM" id="MobiDB-lite"/>
    </source>
</evidence>
<dbReference type="GO" id="GO:0051301">
    <property type="term" value="P:cell division"/>
    <property type="evidence" value="ECO:0007669"/>
    <property type="project" value="UniProtKB-UniRule"/>
</dbReference>
<evidence type="ECO:0000256" key="8">
    <source>
        <dbReference type="ARBA" id="ARBA00051722"/>
    </source>
</evidence>
<feature type="region of interest" description="Disordered" evidence="11">
    <location>
        <begin position="74"/>
        <end position="214"/>
    </location>
</feature>
<keyword evidence="4 10" id="KW-0498">Mitosis</keyword>
<evidence type="ECO:0000256" key="7">
    <source>
        <dbReference type="ARBA" id="ARBA00023306"/>
    </source>
</evidence>
<accession>A0A5B0LSF6</accession>
<dbReference type="InterPro" id="IPR000751">
    <property type="entry name" value="MPI_Phosphatase"/>
</dbReference>
<dbReference type="GO" id="GO:0010971">
    <property type="term" value="P:positive regulation of G2/M transition of mitotic cell cycle"/>
    <property type="evidence" value="ECO:0007669"/>
    <property type="project" value="TreeGrafter"/>
</dbReference>
<dbReference type="AlphaFoldDB" id="A0A5B0LSF6"/>
<dbReference type="OrthoDB" id="26523at2759"/>
<evidence type="ECO:0000259" key="12">
    <source>
        <dbReference type="PROSITE" id="PS50206"/>
    </source>
</evidence>
<feature type="compositionally biased region" description="Acidic residues" evidence="11">
    <location>
        <begin position="330"/>
        <end position="342"/>
    </location>
</feature>
<dbReference type="CDD" id="cd01530">
    <property type="entry name" value="Cdc25"/>
    <property type="match status" value="1"/>
</dbReference>
<dbReference type="FunFam" id="3.40.250.10:FF:000021">
    <property type="entry name" value="M-phase inducer phosphatase cdc-25.2"/>
    <property type="match status" value="1"/>
</dbReference>
<evidence type="ECO:0000256" key="3">
    <source>
        <dbReference type="ARBA" id="ARBA00022618"/>
    </source>
</evidence>
<name>A0A5B0LSF6_PUCGR</name>
<dbReference type="EC" id="3.1.3.48" evidence="2 10"/>
<protein>
    <recommendedName>
        <fullName evidence="9 10">M-phase inducer phosphatase</fullName>
        <ecNumber evidence="2 10">3.1.3.48</ecNumber>
    </recommendedName>
</protein>
<organism evidence="13 16">
    <name type="scientific">Puccinia graminis f. sp. tritici</name>
    <dbReference type="NCBI Taxonomy" id="56615"/>
    <lineage>
        <taxon>Eukaryota</taxon>
        <taxon>Fungi</taxon>
        <taxon>Dikarya</taxon>
        <taxon>Basidiomycota</taxon>
        <taxon>Pucciniomycotina</taxon>
        <taxon>Pucciniomycetes</taxon>
        <taxon>Pucciniales</taxon>
        <taxon>Pucciniaceae</taxon>
        <taxon>Puccinia</taxon>
    </lineage>
</organism>
<comment type="caution">
    <text evidence="13">The sequence shown here is derived from an EMBL/GenBank/DDBJ whole genome shotgun (WGS) entry which is preliminary data.</text>
</comment>
<feature type="compositionally biased region" description="Low complexity" evidence="11">
    <location>
        <begin position="262"/>
        <end position="276"/>
    </location>
</feature>
<dbReference type="SMART" id="SM00450">
    <property type="entry name" value="RHOD"/>
    <property type="match status" value="1"/>
</dbReference>
<keyword evidence="15" id="KW-1185">Reference proteome</keyword>
<comment type="similarity">
    <text evidence="1 10">Belongs to the MPI phosphatase family.</text>
</comment>
<dbReference type="GO" id="GO:0005634">
    <property type="term" value="C:nucleus"/>
    <property type="evidence" value="ECO:0007669"/>
    <property type="project" value="TreeGrafter"/>
</dbReference>
<evidence type="ECO:0000256" key="4">
    <source>
        <dbReference type="ARBA" id="ARBA00022776"/>
    </source>
</evidence>
<dbReference type="PROSITE" id="PS50206">
    <property type="entry name" value="RHODANESE_3"/>
    <property type="match status" value="1"/>
</dbReference>
<evidence type="ECO:0000256" key="2">
    <source>
        <dbReference type="ARBA" id="ARBA00013064"/>
    </source>
</evidence>
<evidence type="ECO:0000256" key="6">
    <source>
        <dbReference type="ARBA" id="ARBA00022912"/>
    </source>
</evidence>
<dbReference type="PRINTS" id="PR00716">
    <property type="entry name" value="MPIPHPHTASE"/>
</dbReference>
<proteinExistence type="inferred from homology"/>
<dbReference type="EMBL" id="VDEP01000509">
    <property type="protein sequence ID" value="KAA1066790.1"/>
    <property type="molecule type" value="Genomic_DNA"/>
</dbReference>
<dbReference type="InterPro" id="IPR036873">
    <property type="entry name" value="Rhodanese-like_dom_sf"/>
</dbReference>
<comment type="catalytic activity">
    <reaction evidence="8 10">
        <text>O-phospho-L-tyrosyl-[protein] + H2O = L-tyrosyl-[protein] + phosphate</text>
        <dbReference type="Rhea" id="RHEA:10684"/>
        <dbReference type="Rhea" id="RHEA-COMP:10136"/>
        <dbReference type="Rhea" id="RHEA-COMP:20101"/>
        <dbReference type="ChEBI" id="CHEBI:15377"/>
        <dbReference type="ChEBI" id="CHEBI:43474"/>
        <dbReference type="ChEBI" id="CHEBI:46858"/>
        <dbReference type="ChEBI" id="CHEBI:61978"/>
        <dbReference type="EC" id="3.1.3.48"/>
    </reaction>
</comment>
<dbReference type="GO" id="GO:0004725">
    <property type="term" value="F:protein tyrosine phosphatase activity"/>
    <property type="evidence" value="ECO:0007669"/>
    <property type="project" value="UniProtKB-UniRule"/>
</dbReference>
<keyword evidence="6 10" id="KW-0904">Protein phosphatase</keyword>
<evidence type="ECO:0000313" key="14">
    <source>
        <dbReference type="EMBL" id="KAA1071993.1"/>
    </source>
</evidence>
<dbReference type="Proteomes" id="UP000324748">
    <property type="component" value="Unassembled WGS sequence"/>
</dbReference>
<feature type="compositionally biased region" description="Polar residues" evidence="11">
    <location>
        <begin position="637"/>
        <end position="657"/>
    </location>
</feature>
<dbReference type="Pfam" id="PF00581">
    <property type="entry name" value="Rhodanese"/>
    <property type="match status" value="1"/>
</dbReference>
<evidence type="ECO:0000256" key="1">
    <source>
        <dbReference type="ARBA" id="ARBA00011065"/>
    </source>
</evidence>
<evidence type="ECO:0000256" key="10">
    <source>
        <dbReference type="RuleBase" id="RU368028"/>
    </source>
</evidence>
<dbReference type="SUPFAM" id="SSF52821">
    <property type="entry name" value="Rhodanese/Cell cycle control phosphatase"/>
    <property type="match status" value="1"/>
</dbReference>
<dbReference type="GO" id="GO:0005737">
    <property type="term" value="C:cytoplasm"/>
    <property type="evidence" value="ECO:0007669"/>
    <property type="project" value="TreeGrafter"/>
</dbReference>
<reference evidence="15 16" key="1">
    <citation type="submission" date="2019-05" db="EMBL/GenBank/DDBJ databases">
        <title>Emergence of the Ug99 lineage of the wheat stem rust pathogen through somatic hybridization.</title>
        <authorList>
            <person name="Li F."/>
            <person name="Upadhyaya N.M."/>
            <person name="Sperschneider J."/>
            <person name="Matny O."/>
            <person name="Nguyen-Phuc H."/>
            <person name="Mago R."/>
            <person name="Raley C."/>
            <person name="Miller M.E."/>
            <person name="Silverstein K.A.T."/>
            <person name="Henningsen E."/>
            <person name="Hirsch C.D."/>
            <person name="Visser B."/>
            <person name="Pretorius Z.A."/>
            <person name="Steffenson B.J."/>
            <person name="Schwessinger B."/>
            <person name="Dodds P.N."/>
            <person name="Figueroa M."/>
        </authorList>
    </citation>
    <scope>NUCLEOTIDE SEQUENCE [LARGE SCALE GENOMIC DNA]</scope>
    <source>
        <strain evidence="14">21-0</strain>
        <strain evidence="13 16">Ug99</strain>
    </source>
</reference>
<dbReference type="GO" id="GO:0110032">
    <property type="term" value="P:positive regulation of G2/MI transition of meiotic cell cycle"/>
    <property type="evidence" value="ECO:0007669"/>
    <property type="project" value="TreeGrafter"/>
</dbReference>
<keyword evidence="5 10" id="KW-0378">Hydrolase</keyword>
<comment type="function">
    <text evidence="10">Tyrosine protein phosphatase which functions as a dosage-dependent inducer of mitotic progression.</text>
</comment>
<evidence type="ECO:0000313" key="16">
    <source>
        <dbReference type="Proteomes" id="UP000325313"/>
    </source>
</evidence>
<feature type="region of interest" description="Disordered" evidence="11">
    <location>
        <begin position="250"/>
        <end position="285"/>
    </location>
</feature>
<feature type="domain" description="Rhodanese" evidence="12">
    <location>
        <begin position="449"/>
        <end position="575"/>
    </location>
</feature>
<dbReference type="InterPro" id="IPR001763">
    <property type="entry name" value="Rhodanese-like_dom"/>
</dbReference>
<gene>
    <name evidence="13" type="primary">CDC25_6</name>
    <name evidence="14" type="synonym">CDC25_1</name>
    <name evidence="14" type="ORF">PGT21_025034</name>
    <name evidence="13" type="ORF">PGTUg99_025186</name>
</gene>
<dbReference type="Gene3D" id="3.40.250.10">
    <property type="entry name" value="Rhodanese-like domain"/>
    <property type="match status" value="1"/>
</dbReference>
<evidence type="ECO:0000256" key="9">
    <source>
        <dbReference type="ARBA" id="ARBA00067190"/>
    </source>
</evidence>
<dbReference type="GO" id="GO:0000086">
    <property type="term" value="P:G2/M transition of mitotic cell cycle"/>
    <property type="evidence" value="ECO:0007669"/>
    <property type="project" value="TreeGrafter"/>
</dbReference>
<dbReference type="Proteomes" id="UP000325313">
    <property type="component" value="Unassembled WGS sequence"/>
</dbReference>
<dbReference type="EMBL" id="VSWC01000170">
    <property type="protein sequence ID" value="KAA1071993.1"/>
    <property type="molecule type" value="Genomic_DNA"/>
</dbReference>
<keyword evidence="3 10" id="KW-0132">Cell division</keyword>
<dbReference type="PANTHER" id="PTHR10828">
    <property type="entry name" value="M-PHASE INDUCER PHOSPHATASE DUAL SPECIFICITY PHOSPHATASE CDC25"/>
    <property type="match status" value="1"/>
</dbReference>
<keyword evidence="7 10" id="KW-0131">Cell cycle</keyword>
<feature type="compositionally biased region" description="Low complexity" evidence="11">
    <location>
        <begin position="202"/>
        <end position="214"/>
    </location>
</feature>
<dbReference type="PANTHER" id="PTHR10828:SF17">
    <property type="entry name" value="PROTEIN-TYROSINE-PHOSPHATASE"/>
    <property type="match status" value="1"/>
</dbReference>
<feature type="compositionally biased region" description="Polar residues" evidence="11">
    <location>
        <begin position="187"/>
        <end position="199"/>
    </location>
</feature>
<feature type="region of interest" description="Disordered" evidence="11">
    <location>
        <begin position="636"/>
        <end position="661"/>
    </location>
</feature>
<evidence type="ECO:0000313" key="15">
    <source>
        <dbReference type="Proteomes" id="UP000324748"/>
    </source>
</evidence>
<evidence type="ECO:0000256" key="5">
    <source>
        <dbReference type="ARBA" id="ARBA00022801"/>
    </source>
</evidence>
<feature type="compositionally biased region" description="Polar residues" evidence="11">
    <location>
        <begin position="98"/>
        <end position="108"/>
    </location>
</feature>
<feature type="region of interest" description="Disordered" evidence="11">
    <location>
        <begin position="321"/>
        <end position="343"/>
    </location>
</feature>
<sequence length="732" mass="80198">MHNPVPPSHLMPNLTAMPLNFMLPPNPCYMDISPVSVNRCAHSVNEPTGVSPGTRYQPLCEDGLGSSMSIEYCRESRESRDNSPMLEASVGDMDIDSPSYNPYQIANNSGSGGQSPAGSASPFKQHSGRSASEGSIGKRSRMDEDDGYQHSSSYSDSERSSCRHRLSLSSTSESVEGHFSPSPPHIGSSNNQIKSSNLDMNPFSPEPLSSSSFEDASPCLNAVARKGLHQAPSDSPISAFRFPAEKSIRNFDKSSNIKRQPRSSTSSSRSDSAPSRSKSKVAQNSATLFNRHLSLSTTLDVSRLEKTTNLRGVKNPRALSLAANRTSDLEDRENWEEPDEADFSPVPQISVKQISATCNPNSKGKRCAAPLDLDYLQPPPLHSTSTLQSPSSTLFFTFGATIQSPVGIAFSEKERAGKILPCHKVSSDGLMRISPETMDKFLEGAYDDRISKKMIIDCRFGYEFDAGHIREAINLHDKEDAETMLLQGALFNGGNRDVPIPSESGKPDPNGETKKVVLVFHCEYSAMRAPTVAKHLREQDRHKNMAHYPALHYPEIYILEGGFAKYHSHSPQHCNGSYVRMDDPTHRADRQADLNLFRTRQSSLFTKTKSYTYGDSKTAKHKKGSKLTLGAARFGLESNSSTPMTGETNENSPTCSKMTEEEDDEDIESYAQASSPLYMTITAATHAKRANLKTQGRSISMLAKVEQGSPSGAAEARKSFGSKTQINRLPLF</sequence>
<evidence type="ECO:0000313" key="13">
    <source>
        <dbReference type="EMBL" id="KAA1066790.1"/>
    </source>
</evidence>